<dbReference type="InterPro" id="IPR023393">
    <property type="entry name" value="START-like_dom_sf"/>
</dbReference>
<organism evidence="2 3">
    <name type="scientific">Brevibacterium picturae</name>
    <dbReference type="NCBI Taxonomy" id="260553"/>
    <lineage>
        <taxon>Bacteria</taxon>
        <taxon>Bacillati</taxon>
        <taxon>Actinomycetota</taxon>
        <taxon>Actinomycetes</taxon>
        <taxon>Micrococcales</taxon>
        <taxon>Brevibacteriaceae</taxon>
        <taxon>Brevibacterium</taxon>
    </lineage>
</organism>
<accession>A0ABN2BWC7</accession>
<dbReference type="Gene3D" id="3.30.530.20">
    <property type="match status" value="1"/>
</dbReference>
<dbReference type="Proteomes" id="UP001501791">
    <property type="component" value="Unassembled WGS sequence"/>
</dbReference>
<name>A0ABN2BWC7_9MICO</name>
<evidence type="ECO:0000313" key="3">
    <source>
        <dbReference type="Proteomes" id="UP001501791"/>
    </source>
</evidence>
<protein>
    <submittedName>
        <fullName evidence="2">SRPBCC family protein</fullName>
    </submittedName>
</protein>
<dbReference type="SUPFAM" id="SSF55961">
    <property type="entry name" value="Bet v1-like"/>
    <property type="match status" value="1"/>
</dbReference>
<gene>
    <name evidence="2" type="ORF">GCM10009691_23870</name>
</gene>
<keyword evidence="3" id="KW-1185">Reference proteome</keyword>
<dbReference type="EMBL" id="BAAALY010000011">
    <property type="protein sequence ID" value="GAA1548591.1"/>
    <property type="molecule type" value="Genomic_DNA"/>
</dbReference>
<sequence length="178" mass="19170">MTMTEPTSNSPAPAGEAAASEATDASIFDTIDPALKVVSVDAVIAAPASEIFELIADPVRQLEWDGNDNLGAAAQGQRVTGAGGSFITTLTKGIDRENHVVDFEEGRLIAWKPSEIGGEPFGHKWTWEIEATGESSSVVRQTYDWTELRDPRRLPRAQSTTSENLLASMKRLKALAES</sequence>
<feature type="compositionally biased region" description="Low complexity" evidence="1">
    <location>
        <begin position="10"/>
        <end position="21"/>
    </location>
</feature>
<dbReference type="Pfam" id="PF10604">
    <property type="entry name" value="Polyketide_cyc2"/>
    <property type="match status" value="1"/>
</dbReference>
<reference evidence="2 3" key="1">
    <citation type="journal article" date="2019" name="Int. J. Syst. Evol. Microbiol.">
        <title>The Global Catalogue of Microorganisms (GCM) 10K type strain sequencing project: providing services to taxonomists for standard genome sequencing and annotation.</title>
        <authorList>
            <consortium name="The Broad Institute Genomics Platform"/>
            <consortium name="The Broad Institute Genome Sequencing Center for Infectious Disease"/>
            <person name="Wu L."/>
            <person name="Ma J."/>
        </authorList>
    </citation>
    <scope>NUCLEOTIDE SEQUENCE [LARGE SCALE GENOMIC DNA]</scope>
    <source>
        <strain evidence="2 3">JCM 13319</strain>
    </source>
</reference>
<comment type="caution">
    <text evidence="2">The sequence shown here is derived from an EMBL/GenBank/DDBJ whole genome shotgun (WGS) entry which is preliminary data.</text>
</comment>
<evidence type="ECO:0000256" key="1">
    <source>
        <dbReference type="SAM" id="MobiDB-lite"/>
    </source>
</evidence>
<proteinExistence type="predicted"/>
<feature type="region of interest" description="Disordered" evidence="1">
    <location>
        <begin position="1"/>
        <end position="21"/>
    </location>
</feature>
<dbReference type="InterPro" id="IPR019587">
    <property type="entry name" value="Polyketide_cyclase/dehydratase"/>
</dbReference>
<evidence type="ECO:0000313" key="2">
    <source>
        <dbReference type="EMBL" id="GAA1548591.1"/>
    </source>
</evidence>